<feature type="region of interest" description="Disordered" evidence="1">
    <location>
        <begin position="1"/>
        <end position="108"/>
    </location>
</feature>
<protein>
    <submittedName>
        <fullName evidence="2">(northern house mosquito) hypothetical protein</fullName>
    </submittedName>
</protein>
<feature type="compositionally biased region" description="Basic residues" evidence="1">
    <location>
        <begin position="39"/>
        <end position="62"/>
    </location>
</feature>
<feature type="compositionally biased region" description="Basic residues" evidence="1">
    <location>
        <begin position="1"/>
        <end position="13"/>
    </location>
</feature>
<reference evidence="2" key="1">
    <citation type="submission" date="2021-05" db="EMBL/GenBank/DDBJ databases">
        <authorList>
            <person name="Alioto T."/>
            <person name="Alioto T."/>
            <person name="Gomez Garrido J."/>
        </authorList>
    </citation>
    <scope>NUCLEOTIDE SEQUENCE</scope>
</reference>
<dbReference type="AlphaFoldDB" id="A0A8D8D040"/>
<proteinExistence type="predicted"/>
<sequence>MSRPRQRPLRRGRPAGQARVPHHLEGNPRRERDPVQPARNRRHRRHGRRKNDRQQHLHHRQAERRGPGHAVPVAQANQQHLGAAGAEAVAGQSGRDAQPEDALGRGGGHDFRRLRTNHPIAVSLICIKCFFFQNSDDKYNKSRRDYIISILVVARL</sequence>
<dbReference type="EMBL" id="HBUE01139795">
    <property type="protein sequence ID" value="CAG6500226.1"/>
    <property type="molecule type" value="Transcribed_RNA"/>
</dbReference>
<feature type="compositionally biased region" description="Basic and acidic residues" evidence="1">
    <location>
        <begin position="22"/>
        <end position="34"/>
    </location>
</feature>
<organism evidence="2">
    <name type="scientific">Culex pipiens</name>
    <name type="common">House mosquito</name>
    <dbReference type="NCBI Taxonomy" id="7175"/>
    <lineage>
        <taxon>Eukaryota</taxon>
        <taxon>Metazoa</taxon>
        <taxon>Ecdysozoa</taxon>
        <taxon>Arthropoda</taxon>
        <taxon>Hexapoda</taxon>
        <taxon>Insecta</taxon>
        <taxon>Pterygota</taxon>
        <taxon>Neoptera</taxon>
        <taxon>Endopterygota</taxon>
        <taxon>Diptera</taxon>
        <taxon>Nematocera</taxon>
        <taxon>Culicoidea</taxon>
        <taxon>Culicidae</taxon>
        <taxon>Culicinae</taxon>
        <taxon>Culicini</taxon>
        <taxon>Culex</taxon>
        <taxon>Culex</taxon>
    </lineage>
</organism>
<name>A0A8D8D040_CULPI</name>
<evidence type="ECO:0000256" key="1">
    <source>
        <dbReference type="SAM" id="MobiDB-lite"/>
    </source>
</evidence>
<evidence type="ECO:0000313" key="2">
    <source>
        <dbReference type="EMBL" id="CAG6500226.1"/>
    </source>
</evidence>
<accession>A0A8D8D040</accession>